<keyword evidence="2" id="KW-1185">Reference proteome</keyword>
<dbReference type="EMBL" id="CM037017">
    <property type="protein sequence ID" value="KAH7676665.1"/>
    <property type="molecule type" value="Genomic_DNA"/>
</dbReference>
<accession>A0ACB7VQ50</accession>
<reference evidence="2" key="1">
    <citation type="journal article" date="2022" name="Nat. Commun.">
        <title>Chromosome evolution and the genetic basis of agronomically important traits in greater yam.</title>
        <authorList>
            <person name="Bredeson J.V."/>
            <person name="Lyons J.B."/>
            <person name="Oniyinde I.O."/>
            <person name="Okereke N.R."/>
            <person name="Kolade O."/>
            <person name="Nnabue I."/>
            <person name="Nwadili C.O."/>
            <person name="Hribova E."/>
            <person name="Parker M."/>
            <person name="Nwogha J."/>
            <person name="Shu S."/>
            <person name="Carlson J."/>
            <person name="Kariba R."/>
            <person name="Muthemba S."/>
            <person name="Knop K."/>
            <person name="Barton G.J."/>
            <person name="Sherwood A.V."/>
            <person name="Lopez-Montes A."/>
            <person name="Asiedu R."/>
            <person name="Jamnadass R."/>
            <person name="Muchugi A."/>
            <person name="Goodstein D."/>
            <person name="Egesi C.N."/>
            <person name="Featherston J."/>
            <person name="Asfaw A."/>
            <person name="Simpson G.G."/>
            <person name="Dolezel J."/>
            <person name="Hendre P.S."/>
            <person name="Van Deynze A."/>
            <person name="Kumar P.L."/>
            <person name="Obidiegwu J.E."/>
            <person name="Bhattacharjee R."/>
            <person name="Rokhsar D.S."/>
        </authorList>
    </citation>
    <scope>NUCLEOTIDE SEQUENCE [LARGE SCALE GENOMIC DNA]</scope>
    <source>
        <strain evidence="2">cv. TDa95/00328</strain>
    </source>
</reference>
<keyword evidence="1" id="KW-0648">Protein biosynthesis</keyword>
<evidence type="ECO:0000313" key="1">
    <source>
        <dbReference type="EMBL" id="KAH7676665.1"/>
    </source>
</evidence>
<organism evidence="1 2">
    <name type="scientific">Dioscorea alata</name>
    <name type="common">Purple yam</name>
    <dbReference type="NCBI Taxonomy" id="55571"/>
    <lineage>
        <taxon>Eukaryota</taxon>
        <taxon>Viridiplantae</taxon>
        <taxon>Streptophyta</taxon>
        <taxon>Embryophyta</taxon>
        <taxon>Tracheophyta</taxon>
        <taxon>Spermatophyta</taxon>
        <taxon>Magnoliopsida</taxon>
        <taxon>Liliopsida</taxon>
        <taxon>Dioscoreales</taxon>
        <taxon>Dioscoreaceae</taxon>
        <taxon>Dioscorea</taxon>
    </lineage>
</organism>
<keyword evidence="1" id="KW-0251">Elongation factor</keyword>
<name>A0ACB7VQ50_DIOAL</name>
<comment type="caution">
    <text evidence="1">The sequence shown here is derived from an EMBL/GenBank/DDBJ whole genome shotgun (WGS) entry which is preliminary data.</text>
</comment>
<evidence type="ECO:0000313" key="2">
    <source>
        <dbReference type="Proteomes" id="UP000827976"/>
    </source>
</evidence>
<dbReference type="Proteomes" id="UP000827976">
    <property type="component" value="Chromosome 7"/>
</dbReference>
<sequence length="239" mass="26063">MAESGSQSEEIMQEESKRERLMHLDFVAVAAAQALVCLASLYDFAKDNAGPLKSGVQSVEDTVKAVVGPVFDKFHDVPFELLKFVDRKVDGVVREVDRHVPGLLKQASNQAYCAAQKAPLVARSLATEVQRTGVIATATNTARELISRYEPVAEEYAVRGWRCLNHLPLFPQVAQIAVPTAAYWSEKYNTLVVRAGDQGYTVAYYLPLVPLDRIAKAFGNEPGSPVANNTSNPEVAAAE</sequence>
<gene>
    <name evidence="1" type="ORF">IHE45_07G031800</name>
</gene>
<protein>
    <submittedName>
        <fullName evidence="1">Rubber elongation factor protein</fullName>
    </submittedName>
</protein>
<proteinExistence type="predicted"/>